<sequence>MEFLEYYISPNVDKINPIEFIKRGFIASRISEIREKLFKENPIMTLGVDENFFKENAEKDWKIYFENVLKIKVPESFICLLRNKYLSKKQQKSILKKQSLSPIEMEALIIKAWNDFNYSYSYYHFDVLKLKKENCKLPNIFHYNGEKLTKIGETNLTDAELKQIMNQRNSRVVHFLDNGESWHCFFMTYRSISGKETWDLEKPHYHYISDKWNIKRDDAIKQFKNENYPSTNVHIECNI</sequence>
<dbReference type="RefSeq" id="WP_126561323.1">
    <property type="nucleotide sequence ID" value="NZ_RYDJ01000001.1"/>
</dbReference>
<dbReference type="AlphaFoldDB" id="A0A432CRH8"/>
<proteinExistence type="predicted"/>
<dbReference type="EMBL" id="RYDJ01000001">
    <property type="protein sequence ID" value="RTZ07941.1"/>
    <property type="molecule type" value="Genomic_DNA"/>
</dbReference>
<accession>A0A432CRH8</accession>
<evidence type="ECO:0000313" key="1">
    <source>
        <dbReference type="EMBL" id="RTZ07941.1"/>
    </source>
</evidence>
<protein>
    <submittedName>
        <fullName evidence="1">Uncharacterized protein</fullName>
    </submittedName>
</protein>
<name>A0A432CRH8_9FLAO</name>
<reference evidence="1 2" key="1">
    <citation type="submission" date="2018-12" db="EMBL/GenBank/DDBJ databases">
        <title>Flavobacterium sp. nov., isolated from glacier ice.</title>
        <authorList>
            <person name="Liu Q."/>
            <person name="Xin Y.-H."/>
        </authorList>
    </citation>
    <scope>NUCLEOTIDE SEQUENCE [LARGE SCALE GENOMIC DNA]</scope>
    <source>
        <strain evidence="1 2">RB1N8</strain>
    </source>
</reference>
<comment type="caution">
    <text evidence="1">The sequence shown here is derived from an EMBL/GenBank/DDBJ whole genome shotgun (WGS) entry which is preliminary data.</text>
</comment>
<gene>
    <name evidence="1" type="ORF">EKL98_01070</name>
</gene>
<evidence type="ECO:0000313" key="2">
    <source>
        <dbReference type="Proteomes" id="UP000280825"/>
    </source>
</evidence>
<dbReference type="Proteomes" id="UP000280825">
    <property type="component" value="Unassembled WGS sequence"/>
</dbReference>
<keyword evidence="2" id="KW-1185">Reference proteome</keyword>
<organism evidence="1 2">
    <name type="scientific">Flavobacterium bomense</name>
    <dbReference type="NCBI Taxonomy" id="2497483"/>
    <lineage>
        <taxon>Bacteria</taxon>
        <taxon>Pseudomonadati</taxon>
        <taxon>Bacteroidota</taxon>
        <taxon>Flavobacteriia</taxon>
        <taxon>Flavobacteriales</taxon>
        <taxon>Flavobacteriaceae</taxon>
        <taxon>Flavobacterium</taxon>
    </lineage>
</organism>